<dbReference type="PANTHER" id="PTHR43798">
    <property type="entry name" value="MONOACYLGLYCEROL LIPASE"/>
    <property type="match status" value="1"/>
</dbReference>
<evidence type="ECO:0000259" key="1">
    <source>
        <dbReference type="Pfam" id="PF12697"/>
    </source>
</evidence>
<evidence type="ECO:0000313" key="3">
    <source>
        <dbReference type="Proteomes" id="UP000229498"/>
    </source>
</evidence>
<name>A0A2M9FYC9_9PROT</name>
<gene>
    <name evidence="2" type="ORF">CVT23_17335</name>
</gene>
<organism evidence="2 3">
    <name type="scientific">Minwuia thermotolerans</name>
    <dbReference type="NCBI Taxonomy" id="2056226"/>
    <lineage>
        <taxon>Bacteria</taxon>
        <taxon>Pseudomonadati</taxon>
        <taxon>Pseudomonadota</taxon>
        <taxon>Alphaproteobacteria</taxon>
        <taxon>Minwuiales</taxon>
        <taxon>Minwuiaceae</taxon>
        <taxon>Minwuia</taxon>
    </lineage>
</organism>
<evidence type="ECO:0000313" key="2">
    <source>
        <dbReference type="EMBL" id="PJK28460.1"/>
    </source>
</evidence>
<reference evidence="2 3" key="1">
    <citation type="submission" date="2017-11" db="EMBL/GenBank/DDBJ databases">
        <title>Draft genome sequence of Rhizobiales bacterium SY3-13.</title>
        <authorList>
            <person name="Sun C."/>
        </authorList>
    </citation>
    <scope>NUCLEOTIDE SEQUENCE [LARGE SCALE GENOMIC DNA]</scope>
    <source>
        <strain evidence="2 3">SY3-13</strain>
    </source>
</reference>
<dbReference type="OrthoDB" id="9799612at2"/>
<dbReference type="InterPro" id="IPR000639">
    <property type="entry name" value="Epox_hydrolase-like"/>
</dbReference>
<dbReference type="Pfam" id="PF12697">
    <property type="entry name" value="Abhydrolase_6"/>
    <property type="match status" value="1"/>
</dbReference>
<accession>A0A2M9FYC9</accession>
<dbReference type="PRINTS" id="PR00412">
    <property type="entry name" value="EPOXHYDRLASE"/>
</dbReference>
<dbReference type="InterPro" id="IPR000073">
    <property type="entry name" value="AB_hydrolase_1"/>
</dbReference>
<dbReference type="GO" id="GO:0016787">
    <property type="term" value="F:hydrolase activity"/>
    <property type="evidence" value="ECO:0007669"/>
    <property type="project" value="UniProtKB-KW"/>
</dbReference>
<protein>
    <submittedName>
        <fullName evidence="2">Alpha/beta hydrolase</fullName>
    </submittedName>
</protein>
<sequence>MEFTIDGNKVFAHTGGRAFDPKGDVVVLIHGAAMNHLAWALQTRWLAHHGHSVLAVDLPGCGRSEGELPDSIEECGRWLHRLLDELGVGKARLIGHSMGALIAMEAAGQQPERIRALGLLGFCYPLAVNEAFLDAAKNDLPLAIGLMNDWAHGPRAHFGGFQVPGLWMVGADTRVIEQARPGVLHKCLAICSAYKGGEKAAAAVGCPATVVLGRQDLMTPLKAGRKTAAMIGGAAVTELDDCGHMMMFEQPKALLRALAPVLAA</sequence>
<dbReference type="InterPro" id="IPR050266">
    <property type="entry name" value="AB_hydrolase_sf"/>
</dbReference>
<dbReference type="Proteomes" id="UP000229498">
    <property type="component" value="Unassembled WGS sequence"/>
</dbReference>
<keyword evidence="3" id="KW-1185">Reference proteome</keyword>
<dbReference type="AlphaFoldDB" id="A0A2M9FYC9"/>
<dbReference type="InterPro" id="IPR029058">
    <property type="entry name" value="AB_hydrolase_fold"/>
</dbReference>
<dbReference type="GO" id="GO:0016020">
    <property type="term" value="C:membrane"/>
    <property type="evidence" value="ECO:0007669"/>
    <property type="project" value="TreeGrafter"/>
</dbReference>
<dbReference type="Gene3D" id="3.40.50.1820">
    <property type="entry name" value="alpha/beta hydrolase"/>
    <property type="match status" value="1"/>
</dbReference>
<dbReference type="RefSeq" id="WP_109795725.1">
    <property type="nucleotide sequence ID" value="NZ_PHIG01000044.1"/>
</dbReference>
<keyword evidence="2" id="KW-0378">Hydrolase</keyword>
<feature type="domain" description="AB hydrolase-1" evidence="1">
    <location>
        <begin position="26"/>
        <end position="256"/>
    </location>
</feature>
<dbReference type="EMBL" id="PHIG01000044">
    <property type="protein sequence ID" value="PJK28460.1"/>
    <property type="molecule type" value="Genomic_DNA"/>
</dbReference>
<proteinExistence type="predicted"/>
<dbReference type="SUPFAM" id="SSF53474">
    <property type="entry name" value="alpha/beta-Hydrolases"/>
    <property type="match status" value="1"/>
</dbReference>
<dbReference type="PANTHER" id="PTHR43798:SF33">
    <property type="entry name" value="HYDROLASE, PUTATIVE (AFU_ORTHOLOGUE AFUA_2G14860)-RELATED"/>
    <property type="match status" value="1"/>
</dbReference>
<dbReference type="PRINTS" id="PR00111">
    <property type="entry name" value="ABHYDROLASE"/>
</dbReference>
<comment type="caution">
    <text evidence="2">The sequence shown here is derived from an EMBL/GenBank/DDBJ whole genome shotgun (WGS) entry which is preliminary data.</text>
</comment>